<dbReference type="OrthoDB" id="1523883at2759"/>
<dbReference type="HOGENOM" id="CLU_019628_2_0_1"/>
<dbReference type="eggNOG" id="ENOG502QQVK">
    <property type="taxonomic scope" value="Eukaryota"/>
</dbReference>
<keyword evidence="1 5" id="KW-0489">Methyltransferase</keyword>
<gene>
    <name evidence="6" type="primary">11437529</name>
    <name evidence="5" type="ordered locus">MTR_7g084620</name>
</gene>
<dbReference type="Gene3D" id="1.10.1200.270">
    <property type="entry name" value="Methyltransferase, alpha-helical capping domain"/>
    <property type="match status" value="1"/>
</dbReference>
<dbReference type="ExpressionAtlas" id="G7KYA2">
    <property type="expression patterns" value="differential"/>
</dbReference>
<dbReference type="PANTHER" id="PTHR31009">
    <property type="entry name" value="S-ADENOSYL-L-METHIONINE:CARBOXYL METHYLTRANSFERASE FAMILY PROTEIN"/>
    <property type="match status" value="1"/>
</dbReference>
<protein>
    <submittedName>
        <fullName evidence="5">Salicylic acid carboxyl methyltransferase</fullName>
    </submittedName>
</protein>
<keyword evidence="4" id="KW-0460">Magnesium</keyword>
<proteinExistence type="predicted"/>
<keyword evidence="7" id="KW-1185">Reference proteome</keyword>
<evidence type="ECO:0000313" key="6">
    <source>
        <dbReference type="EnsemblPlants" id="AES80753"/>
    </source>
</evidence>
<dbReference type="EnsemblPlants" id="AES80753">
    <property type="protein sequence ID" value="AES80753"/>
    <property type="gene ID" value="MTR_7g084620"/>
</dbReference>
<dbReference type="EMBL" id="CM001223">
    <property type="protein sequence ID" value="AES80753.1"/>
    <property type="molecule type" value="Genomic_DNA"/>
</dbReference>
<evidence type="ECO:0000313" key="5">
    <source>
        <dbReference type="EMBL" id="AES80753.1"/>
    </source>
</evidence>
<evidence type="ECO:0000256" key="3">
    <source>
        <dbReference type="ARBA" id="ARBA00022723"/>
    </source>
</evidence>
<dbReference type="SUPFAM" id="SSF53335">
    <property type="entry name" value="S-adenosyl-L-methionine-dependent methyltransferases"/>
    <property type="match status" value="1"/>
</dbReference>
<dbReference type="InterPro" id="IPR029063">
    <property type="entry name" value="SAM-dependent_MTases_sf"/>
</dbReference>
<accession>G7KYA2</accession>
<dbReference type="Gene3D" id="3.40.50.150">
    <property type="entry name" value="Vaccinia Virus protein VP39"/>
    <property type="match status" value="1"/>
</dbReference>
<dbReference type="Pfam" id="PF03492">
    <property type="entry name" value="Methyltransf_7"/>
    <property type="match status" value="1"/>
</dbReference>
<keyword evidence="3" id="KW-0479">Metal-binding</keyword>
<dbReference type="GO" id="GO:0032259">
    <property type="term" value="P:methylation"/>
    <property type="evidence" value="ECO:0000318"/>
    <property type="project" value="GO_Central"/>
</dbReference>
<evidence type="ECO:0000256" key="4">
    <source>
        <dbReference type="ARBA" id="ARBA00022842"/>
    </source>
</evidence>
<evidence type="ECO:0000313" key="7">
    <source>
        <dbReference type="Proteomes" id="UP000002051"/>
    </source>
</evidence>
<keyword evidence="2" id="KW-0808">Transferase</keyword>
<dbReference type="STRING" id="3880.G7KYA2"/>
<dbReference type="KEGG" id="mtr:11437529"/>
<dbReference type="PaxDb" id="3880-AES80753"/>
<dbReference type="Proteomes" id="UP000002051">
    <property type="component" value="Unassembled WGS sequence"/>
</dbReference>
<organism evidence="5 7">
    <name type="scientific">Medicago truncatula</name>
    <name type="common">Barrel medic</name>
    <name type="synonym">Medicago tribuloides</name>
    <dbReference type="NCBI Taxonomy" id="3880"/>
    <lineage>
        <taxon>Eukaryota</taxon>
        <taxon>Viridiplantae</taxon>
        <taxon>Streptophyta</taxon>
        <taxon>Embryophyta</taxon>
        <taxon>Tracheophyta</taxon>
        <taxon>Spermatophyta</taxon>
        <taxon>Magnoliopsida</taxon>
        <taxon>eudicotyledons</taxon>
        <taxon>Gunneridae</taxon>
        <taxon>Pentapetalae</taxon>
        <taxon>rosids</taxon>
        <taxon>fabids</taxon>
        <taxon>Fabales</taxon>
        <taxon>Fabaceae</taxon>
        <taxon>Papilionoideae</taxon>
        <taxon>50 kb inversion clade</taxon>
        <taxon>NPAAA clade</taxon>
        <taxon>Hologalegina</taxon>
        <taxon>IRL clade</taxon>
        <taxon>Trifolieae</taxon>
        <taxon>Medicago</taxon>
    </lineage>
</organism>
<dbReference type="GO" id="GO:0008757">
    <property type="term" value="F:S-adenosylmethionine-dependent methyltransferase activity"/>
    <property type="evidence" value="ECO:0000318"/>
    <property type="project" value="GO_Central"/>
</dbReference>
<dbReference type="OMA" id="GWDANLE"/>
<reference evidence="6" key="3">
    <citation type="submission" date="2015-04" db="UniProtKB">
        <authorList>
            <consortium name="EnsemblPlants"/>
        </authorList>
    </citation>
    <scope>IDENTIFICATION</scope>
    <source>
        <strain evidence="6">cv. Jemalong A17</strain>
    </source>
</reference>
<sequence length="365" mass="41511">MATEGILHMKGGVGETSYENNSSLQRKVIMEVKTILEENMISIVSNKSIIKGCWKIADLGCSSGPNTLMAISNILNIINKTSLKLNNGISPVFQIYLNDLFENDFNTIFKLLPDFYQQKKGENVGECFICATPGNFYGRLFPNNYINFFHSSYSLHWLSQAPKDLTKNGEPLNKGNIYISRTSPPSVYEAYFKQFERDFKYFLKSRFEELTSDGVMALTFIGRETTITSAQGVIGMVLNEMVKEGLVEEEKLDLFDFPAYHPTVKEVSQLIEAEGSFTLQTIKTFKMGWDANLEKDNVDYVVDSKMRGEFIAKYHRAVYEPLLIAGFGENIMDELFSRFAKLIAQLIEIETLEFTNIVLFMTKNP</sequence>
<dbReference type="GO" id="GO:0046872">
    <property type="term" value="F:metal ion binding"/>
    <property type="evidence" value="ECO:0007669"/>
    <property type="project" value="UniProtKB-KW"/>
</dbReference>
<name>G7KYA2_MEDTR</name>
<dbReference type="AlphaFoldDB" id="G7KYA2"/>
<dbReference type="InterPro" id="IPR042086">
    <property type="entry name" value="MeTrfase_capping"/>
</dbReference>
<reference evidence="5 7" key="2">
    <citation type="journal article" date="2014" name="BMC Genomics">
        <title>An improved genome release (version Mt4.0) for the model legume Medicago truncatula.</title>
        <authorList>
            <person name="Tang H."/>
            <person name="Krishnakumar V."/>
            <person name="Bidwell S."/>
            <person name="Rosen B."/>
            <person name="Chan A."/>
            <person name="Zhou S."/>
            <person name="Gentzbittel L."/>
            <person name="Childs K.L."/>
            <person name="Yandell M."/>
            <person name="Gundlach H."/>
            <person name="Mayer K.F."/>
            <person name="Schwartz D.C."/>
            <person name="Town C.D."/>
        </authorList>
    </citation>
    <scope>GENOME REANNOTATION</scope>
    <source>
        <strain evidence="5">A17</strain>
        <strain evidence="6 7">cv. Jemalong A17</strain>
    </source>
</reference>
<reference evidence="5 7" key="1">
    <citation type="journal article" date="2011" name="Nature">
        <title>The Medicago genome provides insight into the evolution of rhizobial symbioses.</title>
        <authorList>
            <person name="Young N.D."/>
            <person name="Debelle F."/>
            <person name="Oldroyd G.E."/>
            <person name="Geurts R."/>
            <person name="Cannon S.B."/>
            <person name="Udvardi M.K."/>
            <person name="Benedito V.A."/>
            <person name="Mayer K.F."/>
            <person name="Gouzy J."/>
            <person name="Schoof H."/>
            <person name="Van de Peer Y."/>
            <person name="Proost S."/>
            <person name="Cook D.R."/>
            <person name="Meyers B.C."/>
            <person name="Spannagl M."/>
            <person name="Cheung F."/>
            <person name="De Mita S."/>
            <person name="Krishnakumar V."/>
            <person name="Gundlach H."/>
            <person name="Zhou S."/>
            <person name="Mudge J."/>
            <person name="Bharti A.K."/>
            <person name="Murray J.D."/>
            <person name="Naoumkina M.A."/>
            <person name="Rosen B."/>
            <person name="Silverstein K.A."/>
            <person name="Tang H."/>
            <person name="Rombauts S."/>
            <person name="Zhao P.X."/>
            <person name="Zhou P."/>
            <person name="Barbe V."/>
            <person name="Bardou P."/>
            <person name="Bechner M."/>
            <person name="Bellec A."/>
            <person name="Berger A."/>
            <person name="Berges H."/>
            <person name="Bidwell S."/>
            <person name="Bisseling T."/>
            <person name="Choisne N."/>
            <person name="Couloux A."/>
            <person name="Denny R."/>
            <person name="Deshpande S."/>
            <person name="Dai X."/>
            <person name="Doyle J.J."/>
            <person name="Dudez A.M."/>
            <person name="Farmer A.D."/>
            <person name="Fouteau S."/>
            <person name="Franken C."/>
            <person name="Gibelin C."/>
            <person name="Gish J."/>
            <person name="Goldstein S."/>
            <person name="Gonzalez A.J."/>
            <person name="Green P.J."/>
            <person name="Hallab A."/>
            <person name="Hartog M."/>
            <person name="Hua A."/>
            <person name="Humphray S.J."/>
            <person name="Jeong D.H."/>
            <person name="Jing Y."/>
            <person name="Jocker A."/>
            <person name="Kenton S.M."/>
            <person name="Kim D.J."/>
            <person name="Klee K."/>
            <person name="Lai H."/>
            <person name="Lang C."/>
            <person name="Lin S."/>
            <person name="Macmil S.L."/>
            <person name="Magdelenat G."/>
            <person name="Matthews L."/>
            <person name="McCorrison J."/>
            <person name="Monaghan E.L."/>
            <person name="Mun J.H."/>
            <person name="Najar F.Z."/>
            <person name="Nicholson C."/>
            <person name="Noirot C."/>
            <person name="O'Bleness M."/>
            <person name="Paule C.R."/>
            <person name="Poulain J."/>
            <person name="Prion F."/>
            <person name="Qin B."/>
            <person name="Qu C."/>
            <person name="Retzel E.F."/>
            <person name="Riddle C."/>
            <person name="Sallet E."/>
            <person name="Samain S."/>
            <person name="Samson N."/>
            <person name="Sanders I."/>
            <person name="Saurat O."/>
            <person name="Scarpelli C."/>
            <person name="Schiex T."/>
            <person name="Segurens B."/>
            <person name="Severin A.J."/>
            <person name="Sherrier D.J."/>
            <person name="Shi R."/>
            <person name="Sims S."/>
            <person name="Singer S.R."/>
            <person name="Sinharoy S."/>
            <person name="Sterck L."/>
            <person name="Viollet A."/>
            <person name="Wang B.B."/>
            <person name="Wang K."/>
            <person name="Wang M."/>
            <person name="Wang X."/>
            <person name="Warfsmann J."/>
            <person name="Weissenbach J."/>
            <person name="White D.D."/>
            <person name="White J.D."/>
            <person name="Wiley G.B."/>
            <person name="Wincker P."/>
            <person name="Xing Y."/>
            <person name="Yang L."/>
            <person name="Yao Z."/>
            <person name="Ying F."/>
            <person name="Zhai J."/>
            <person name="Zhou L."/>
            <person name="Zuber A."/>
            <person name="Denarie J."/>
            <person name="Dixon R.A."/>
            <person name="May G.D."/>
            <person name="Schwartz D.C."/>
            <person name="Rogers J."/>
            <person name="Quetier F."/>
            <person name="Town C.D."/>
            <person name="Roe B.A."/>
        </authorList>
    </citation>
    <scope>NUCLEOTIDE SEQUENCE [LARGE SCALE GENOMIC DNA]</scope>
    <source>
        <strain evidence="5">A17</strain>
        <strain evidence="6 7">cv. Jemalong A17</strain>
    </source>
</reference>
<evidence type="ECO:0000256" key="1">
    <source>
        <dbReference type="ARBA" id="ARBA00022603"/>
    </source>
</evidence>
<dbReference type="InterPro" id="IPR005299">
    <property type="entry name" value="MeTrfase_7"/>
</dbReference>
<evidence type="ECO:0000256" key="2">
    <source>
        <dbReference type="ARBA" id="ARBA00022679"/>
    </source>
</evidence>